<dbReference type="EMBL" id="LRBP01000009">
    <property type="protein sequence ID" value="OII74694.1"/>
    <property type="molecule type" value="Genomic_DNA"/>
</dbReference>
<accession>A0A1J4MKG6</accession>
<dbReference type="Proteomes" id="UP000186176">
    <property type="component" value="Unassembled WGS sequence"/>
</dbReference>
<proteinExistence type="predicted"/>
<dbReference type="RefSeq" id="XP_028875840.1">
    <property type="nucleotide sequence ID" value="XM_029017261.1"/>
</dbReference>
<keyword evidence="2" id="KW-1185">Reference proteome</keyword>
<name>A0A1J4MKG6_9CRYT</name>
<gene>
    <name evidence="1" type="ORF">cubi_00247</name>
</gene>
<evidence type="ECO:0000313" key="2">
    <source>
        <dbReference type="Proteomes" id="UP000186176"/>
    </source>
</evidence>
<dbReference type="OrthoDB" id="340938at2759"/>
<evidence type="ECO:0000313" key="1">
    <source>
        <dbReference type="EMBL" id="OII74694.1"/>
    </source>
</evidence>
<organism evidence="1 2">
    <name type="scientific">Cryptosporidium ubiquitum</name>
    <dbReference type="NCBI Taxonomy" id="857276"/>
    <lineage>
        <taxon>Eukaryota</taxon>
        <taxon>Sar</taxon>
        <taxon>Alveolata</taxon>
        <taxon>Apicomplexa</taxon>
        <taxon>Conoidasida</taxon>
        <taxon>Coccidia</taxon>
        <taxon>Eucoccidiorida</taxon>
        <taxon>Eimeriorina</taxon>
        <taxon>Cryptosporidiidae</taxon>
        <taxon>Cryptosporidium</taxon>
    </lineage>
</organism>
<sequence>MNLSKCGKRKRTEELGLETWEKKETLNKDDSQYECNNSGILLIPTQIDEFKQLKNSSELFIHSEGLHDFTVNRGITENKHEICIFDETLSKNLLEEEILHNSTPIPTIVGCDNICNFVNKTQKSPTIRTSSSITFLSKNIGIKKRKLIVPPIIYGRRSRSDNKNKSIKHDKITSKPKRMMKLKGNNYVKEYFVYRDEDYGIIDNADQLLLEGENVHRQDDDRQTTSEVQDWAIGLVKRYLGETVKLIRQEVS</sequence>
<dbReference type="VEuPathDB" id="CryptoDB:cubi_00247"/>
<dbReference type="AlphaFoldDB" id="A0A1J4MKG6"/>
<dbReference type="GeneID" id="39977040"/>
<reference evidence="1 2" key="1">
    <citation type="submission" date="2016-10" db="EMBL/GenBank/DDBJ databases">
        <title>Reductive evolution of mitochondrial metabolism and differential evolution of invasion-related proteins in Cryptosporidium.</title>
        <authorList>
            <person name="Liu S."/>
            <person name="Roellig D.M."/>
            <person name="Guo Y."/>
            <person name="Li N."/>
            <person name="Frace M.A."/>
            <person name="Tang K."/>
            <person name="Zhang L."/>
            <person name="Feng Y."/>
            <person name="Xiao L."/>
        </authorList>
    </citation>
    <scope>NUCLEOTIDE SEQUENCE [LARGE SCALE GENOMIC DNA]</scope>
    <source>
        <strain evidence="1">39726</strain>
    </source>
</reference>
<protein>
    <submittedName>
        <fullName evidence="1">Uncharacterized protein</fullName>
    </submittedName>
</protein>
<comment type="caution">
    <text evidence="1">The sequence shown here is derived from an EMBL/GenBank/DDBJ whole genome shotgun (WGS) entry which is preliminary data.</text>
</comment>